<feature type="domain" description="Peptidase S8/S53" evidence="7">
    <location>
        <begin position="166"/>
        <end position="354"/>
    </location>
</feature>
<dbReference type="PROSITE" id="PS00137">
    <property type="entry name" value="SUBTILASE_HIS"/>
    <property type="match status" value="1"/>
</dbReference>
<dbReference type="GO" id="GO:0005802">
    <property type="term" value="C:trans-Golgi network"/>
    <property type="evidence" value="ECO:0007669"/>
    <property type="project" value="TreeGrafter"/>
</dbReference>
<dbReference type="GO" id="GO:0016485">
    <property type="term" value="P:protein processing"/>
    <property type="evidence" value="ECO:0007669"/>
    <property type="project" value="TreeGrafter"/>
</dbReference>
<dbReference type="PANTHER" id="PTHR42884">
    <property type="entry name" value="PROPROTEIN CONVERTASE SUBTILISIN/KEXIN-RELATED"/>
    <property type="match status" value="1"/>
</dbReference>
<organism evidence="9">
    <name type="scientific">Amphimedon queenslandica</name>
    <name type="common">Sponge</name>
    <dbReference type="NCBI Taxonomy" id="400682"/>
    <lineage>
        <taxon>Eukaryota</taxon>
        <taxon>Metazoa</taxon>
        <taxon>Porifera</taxon>
        <taxon>Demospongiae</taxon>
        <taxon>Heteroscleromorpha</taxon>
        <taxon>Haplosclerida</taxon>
        <taxon>Niphatidae</taxon>
        <taxon>Amphimedon</taxon>
    </lineage>
</organism>
<dbReference type="InterPro" id="IPR000209">
    <property type="entry name" value="Peptidase_S8/S53_dom"/>
</dbReference>
<feature type="chain" id="PRO_5012914360" description="Peptidase S8/S53 domain-containing protein" evidence="6">
    <location>
        <begin position="20"/>
        <end position="399"/>
    </location>
</feature>
<dbReference type="InterPro" id="IPR038466">
    <property type="entry name" value="S8_pro-domain_sf"/>
</dbReference>
<dbReference type="InterPro" id="IPR015500">
    <property type="entry name" value="Peptidase_S8_subtilisin-rel"/>
</dbReference>
<evidence type="ECO:0008006" key="10">
    <source>
        <dbReference type="Google" id="ProtNLM"/>
    </source>
</evidence>
<dbReference type="CDD" id="cd04059">
    <property type="entry name" value="Peptidases_S8_Protein_convertases_Kexins_Furin-like"/>
    <property type="match status" value="1"/>
</dbReference>
<dbReference type="Gene3D" id="3.40.50.200">
    <property type="entry name" value="Peptidase S8/S53 domain"/>
    <property type="match status" value="1"/>
</dbReference>
<dbReference type="InParanoid" id="A0A1X7TFY6"/>
<keyword evidence="6" id="KW-0732">Signal</keyword>
<protein>
    <recommendedName>
        <fullName evidence="10">Peptidase S8/S53 domain-containing protein</fullName>
    </recommendedName>
</protein>
<dbReference type="InterPro" id="IPR022398">
    <property type="entry name" value="Peptidase_S8_His-AS"/>
</dbReference>
<accession>A0A1X7TFY6</accession>
<evidence type="ECO:0000256" key="6">
    <source>
        <dbReference type="SAM" id="SignalP"/>
    </source>
</evidence>
<evidence type="ECO:0000256" key="4">
    <source>
        <dbReference type="ARBA" id="ARBA00022825"/>
    </source>
</evidence>
<dbReference type="Pfam" id="PF00082">
    <property type="entry name" value="Peptidase_S8"/>
    <property type="match status" value="1"/>
</dbReference>
<comment type="similarity">
    <text evidence="1">Belongs to the peptidase S8 family. Furin subfamily.</text>
</comment>
<dbReference type="Pfam" id="PF16470">
    <property type="entry name" value="S8_pro-domain"/>
    <property type="match status" value="1"/>
</dbReference>
<dbReference type="OrthoDB" id="300641at2759"/>
<evidence type="ECO:0000259" key="7">
    <source>
        <dbReference type="Pfam" id="PF00082"/>
    </source>
</evidence>
<evidence type="ECO:0000259" key="8">
    <source>
        <dbReference type="Pfam" id="PF16470"/>
    </source>
</evidence>
<feature type="domain" description="Peptidase S8 pro-domain" evidence="8">
    <location>
        <begin position="39"/>
        <end position="117"/>
    </location>
</feature>
<evidence type="ECO:0000256" key="3">
    <source>
        <dbReference type="ARBA" id="ARBA00022801"/>
    </source>
</evidence>
<reference evidence="9" key="1">
    <citation type="submission" date="2017-05" db="UniProtKB">
        <authorList>
            <consortium name="EnsemblMetazoa"/>
        </authorList>
    </citation>
    <scope>IDENTIFICATION</scope>
</reference>
<dbReference type="PROSITE" id="PS51892">
    <property type="entry name" value="SUBTILASE"/>
    <property type="match status" value="1"/>
</dbReference>
<dbReference type="PANTHER" id="PTHR42884:SF14">
    <property type="entry name" value="NEUROENDOCRINE CONVERTASE 1"/>
    <property type="match status" value="1"/>
</dbReference>
<proteinExistence type="inferred from homology"/>
<dbReference type="InterPro" id="IPR036852">
    <property type="entry name" value="Peptidase_S8/S53_dom_sf"/>
</dbReference>
<comment type="caution">
    <text evidence="5">Lacks conserved residue(s) required for the propagation of feature annotation.</text>
</comment>
<keyword evidence="3" id="KW-0378">Hydrolase</keyword>
<dbReference type="Gene3D" id="3.30.70.850">
    <property type="entry name" value="Peptidase S8, pro-domain"/>
    <property type="match status" value="1"/>
</dbReference>
<dbReference type="eggNOG" id="KOG3525">
    <property type="taxonomic scope" value="Eukaryota"/>
</dbReference>
<dbReference type="InterPro" id="IPR032815">
    <property type="entry name" value="S8_pro-domain"/>
</dbReference>
<dbReference type="SUPFAM" id="SSF54897">
    <property type="entry name" value="Protease propeptides/inhibitors"/>
    <property type="match status" value="1"/>
</dbReference>
<name>A0A1X7TFY6_AMPQE</name>
<keyword evidence="2" id="KW-0645">Protease</keyword>
<dbReference type="PROSITE" id="PS00136">
    <property type="entry name" value="SUBTILASE_ASP"/>
    <property type="match status" value="1"/>
</dbReference>
<evidence type="ECO:0000256" key="1">
    <source>
        <dbReference type="ARBA" id="ARBA00005325"/>
    </source>
</evidence>
<feature type="signal peptide" evidence="6">
    <location>
        <begin position="1"/>
        <end position="19"/>
    </location>
</feature>
<dbReference type="GO" id="GO:0000139">
    <property type="term" value="C:Golgi membrane"/>
    <property type="evidence" value="ECO:0007669"/>
    <property type="project" value="TreeGrafter"/>
</dbReference>
<sequence length="399" mass="42618">MTPSLFLLALTLTLSIVAADVGAYIEGQAQLPVAVFTDSWAVEVHGGIEAANEIAERHGFTNMGRVGAFANIYHFKMSSSIHSVNENIKSGTEVQYMTSALKSEIKVGYVQQQSLHNWEKKYIQPTCQTDPLWCSQWTVNNTGQTNETNLYLDLNAEPAWIQGYTGNGILVGVVDDGVQHNHTDLRNNYVSASSYNFNENISDPSPPSGSSHGTACAGEIVMARDNNVCGVGVAYDASVAGLRLLGGDITDITVSSALSYSRDNIDIYSNSWGPPDSGFTIGGPGYLSSLALKEGAEMGRNGRGNIVTFAAGNGGGFELDTCAADGYSQSIYAISVGAYAQDGAPASYDEKCSAKQTVAYVENTRTIDSDTNVAFDTDCITDSATKVIMLCRCNLDLYK</sequence>
<evidence type="ECO:0000256" key="5">
    <source>
        <dbReference type="PROSITE-ProRule" id="PRU01240"/>
    </source>
</evidence>
<dbReference type="InterPro" id="IPR023827">
    <property type="entry name" value="Peptidase_S8_Asp-AS"/>
</dbReference>
<dbReference type="GO" id="GO:0004252">
    <property type="term" value="F:serine-type endopeptidase activity"/>
    <property type="evidence" value="ECO:0007669"/>
    <property type="project" value="InterPro"/>
</dbReference>
<evidence type="ECO:0000313" key="9">
    <source>
        <dbReference type="EnsemblMetazoa" id="Aqu2.1.13315_001"/>
    </source>
</evidence>
<keyword evidence="4" id="KW-0720">Serine protease</keyword>
<dbReference type="InterPro" id="IPR034182">
    <property type="entry name" value="Kexin/furin"/>
</dbReference>
<dbReference type="SUPFAM" id="SSF52743">
    <property type="entry name" value="Subtilisin-like"/>
    <property type="match status" value="1"/>
</dbReference>
<evidence type="ECO:0000256" key="2">
    <source>
        <dbReference type="ARBA" id="ARBA00022670"/>
    </source>
</evidence>
<dbReference type="PRINTS" id="PR00723">
    <property type="entry name" value="SUBTILISIN"/>
</dbReference>
<dbReference type="AlphaFoldDB" id="A0A1X7TFY6"/>
<dbReference type="EnsemblMetazoa" id="Aqu2.1.13315_001">
    <property type="protein sequence ID" value="Aqu2.1.13315_001"/>
    <property type="gene ID" value="Aqu2.1.13315"/>
</dbReference>